<comment type="caution">
    <text evidence="2">The sequence shown here is derived from an EMBL/GenBank/DDBJ whole genome shotgun (WGS) entry which is preliminary data.</text>
</comment>
<proteinExistence type="predicted"/>
<dbReference type="PANTHER" id="PTHR45138">
    <property type="entry name" value="REGULATORY COMPONENTS OF SENSORY TRANSDUCTION SYSTEM"/>
    <property type="match status" value="1"/>
</dbReference>
<evidence type="ECO:0000259" key="1">
    <source>
        <dbReference type="PROSITE" id="PS50887"/>
    </source>
</evidence>
<dbReference type="Pfam" id="PF00990">
    <property type="entry name" value="GGDEF"/>
    <property type="match status" value="1"/>
</dbReference>
<dbReference type="InterPro" id="IPR050469">
    <property type="entry name" value="Diguanylate_Cyclase"/>
</dbReference>
<dbReference type="SUPFAM" id="SSF55073">
    <property type="entry name" value="Nucleotide cyclase"/>
    <property type="match status" value="1"/>
</dbReference>
<dbReference type="PANTHER" id="PTHR45138:SF9">
    <property type="entry name" value="DIGUANYLATE CYCLASE DGCM-RELATED"/>
    <property type="match status" value="1"/>
</dbReference>
<evidence type="ECO:0000313" key="3">
    <source>
        <dbReference type="Proteomes" id="UP000179266"/>
    </source>
</evidence>
<dbReference type="Gene3D" id="3.30.70.270">
    <property type="match status" value="1"/>
</dbReference>
<dbReference type="InterPro" id="IPR000160">
    <property type="entry name" value="GGDEF_dom"/>
</dbReference>
<protein>
    <recommendedName>
        <fullName evidence="1">GGDEF domain-containing protein</fullName>
    </recommendedName>
</protein>
<name>A0A1F7RQS8_9BACT</name>
<dbReference type="PROSITE" id="PS50887">
    <property type="entry name" value="GGDEF"/>
    <property type="match status" value="1"/>
</dbReference>
<dbReference type="SMART" id="SM00267">
    <property type="entry name" value="GGDEF"/>
    <property type="match status" value="1"/>
</dbReference>
<feature type="domain" description="GGDEF" evidence="1">
    <location>
        <begin position="416"/>
        <end position="552"/>
    </location>
</feature>
<reference evidence="2 3" key="1">
    <citation type="journal article" date="2016" name="Nat. Commun.">
        <title>Thousands of microbial genomes shed light on interconnected biogeochemical processes in an aquifer system.</title>
        <authorList>
            <person name="Anantharaman K."/>
            <person name="Brown C.T."/>
            <person name="Hug L.A."/>
            <person name="Sharon I."/>
            <person name="Castelle C.J."/>
            <person name="Probst A.J."/>
            <person name="Thomas B.C."/>
            <person name="Singh A."/>
            <person name="Wilkins M.J."/>
            <person name="Karaoz U."/>
            <person name="Brodie E.L."/>
            <person name="Williams K.H."/>
            <person name="Hubbard S.S."/>
            <person name="Banfield J.F."/>
        </authorList>
    </citation>
    <scope>NUCLEOTIDE SEQUENCE [LARGE SCALE GENOMIC DNA]</scope>
</reference>
<evidence type="ECO:0000313" key="2">
    <source>
        <dbReference type="EMBL" id="OGL43344.1"/>
    </source>
</evidence>
<dbReference type="EMBL" id="MGDD01000279">
    <property type="protein sequence ID" value="OGL43344.1"/>
    <property type="molecule type" value="Genomic_DNA"/>
</dbReference>
<accession>A0A1F7RQS8</accession>
<dbReference type="AlphaFoldDB" id="A0A1F7RQS8"/>
<dbReference type="InterPro" id="IPR029787">
    <property type="entry name" value="Nucleotide_cyclase"/>
</dbReference>
<sequence>MKPGYMTDKDKNSQRTFFHRESVNYSGFLEIRIEPENPSCSSKAYCARLELPVIDPQTIITDKIQSIEVSITTDISIFIRRCQLKSTAFNANIEPEPEFCKSVIYQRDSVWWQLAVSDFSRSENITPEVEYFKAELETLEAKINLAVKGCSVRILLGMDPFPISNMRISVDQDIAYKIDQFISDSEQNLQNDEQYLVNSNEKNELFTSSIVNNENLQAHQETIRSLETSSDKRSDTVFNEDEILGQSDEFLKNLTAETILILTTSQAKNSVQSMIDILKNYGYMVQVTSDIWEAFRLCRTIQPGLFIIESFPEEKHNTRIVDFFNKNIDMCMQTSLLFWGDAQLTQKFLYHMYPSNLTMPALFSPNGLLIEVSRRLASMRIMKKFHIQDPITGLGNHTAFQTRLKKIINKNSVQPTLFSITLFDIDYFSLLNDSYGYDASGLILRSVAQFFLKKSSLAGNVYRYGGDAFALVLQGLDLAKAVIFSDQIRDEINTFDIQVSETEQAIINLVVSGGVACFPHDAKNRKELIEKAESRLMAAKTAGRNRIYPENVGIKTNIIQMN</sequence>
<dbReference type="GO" id="GO:0052621">
    <property type="term" value="F:diguanylate cyclase activity"/>
    <property type="evidence" value="ECO:0007669"/>
    <property type="project" value="TreeGrafter"/>
</dbReference>
<dbReference type="CDD" id="cd01949">
    <property type="entry name" value="GGDEF"/>
    <property type="match status" value="1"/>
</dbReference>
<dbReference type="InterPro" id="IPR043128">
    <property type="entry name" value="Rev_trsase/Diguanyl_cyclase"/>
</dbReference>
<gene>
    <name evidence="2" type="ORF">A2161_03625</name>
</gene>
<dbReference type="NCBIfam" id="TIGR00254">
    <property type="entry name" value="GGDEF"/>
    <property type="match status" value="1"/>
</dbReference>
<dbReference type="Proteomes" id="UP000179266">
    <property type="component" value="Unassembled WGS sequence"/>
</dbReference>
<organism evidence="2 3">
    <name type="scientific">Candidatus Schekmanbacteria bacterium RBG_13_48_7</name>
    <dbReference type="NCBI Taxonomy" id="1817878"/>
    <lineage>
        <taxon>Bacteria</taxon>
        <taxon>Candidatus Schekmaniibacteriota</taxon>
    </lineage>
</organism>